<proteinExistence type="predicted"/>
<dbReference type="EMBL" id="CWKI01000002">
    <property type="protein sequence ID" value="CTR05587.1"/>
    <property type="molecule type" value="Genomic_DNA"/>
</dbReference>
<protein>
    <submittedName>
        <fullName evidence="1">Uncharacterized protein</fullName>
    </submittedName>
</protein>
<evidence type="ECO:0000313" key="3">
    <source>
        <dbReference type="Proteomes" id="UP000199069"/>
    </source>
</evidence>
<evidence type="ECO:0000313" key="1">
    <source>
        <dbReference type="EMBL" id="CTR05587.1"/>
    </source>
</evidence>
<dbReference type="OrthoDB" id="10623766at2759"/>
<keyword evidence="3" id="KW-1185">Reference proteome</keyword>
<reference evidence="2 4" key="2">
    <citation type="journal article" date="2018" name="Elife">
        <title>Functional genomics of lipid metabolism in the oleaginous yeast Rhodosporidium toruloides.</title>
        <authorList>
            <person name="Coradetti S.T."/>
            <person name="Pinel D."/>
            <person name="Geiselman G."/>
            <person name="Ito M."/>
            <person name="Mondo S."/>
            <person name="Reilly M.C."/>
            <person name="Cheng Y.F."/>
            <person name="Bauer S."/>
            <person name="Grigoriev I."/>
            <person name="Gladden J.M."/>
            <person name="Simmons B.A."/>
            <person name="Brem R."/>
            <person name="Arkin A.P."/>
            <person name="Skerker J.M."/>
        </authorList>
    </citation>
    <scope>NUCLEOTIDE SEQUENCE [LARGE SCALE GENOMIC DNA]</scope>
    <source>
        <strain evidence="2 4">NBRC 0880</strain>
    </source>
</reference>
<dbReference type="Proteomes" id="UP000199069">
    <property type="component" value="Unassembled WGS sequence"/>
</dbReference>
<sequence>MFVDTSLPPPATRSSGLSSLPTSILLSILQQATYCPGLRGSNPNLLLRLGRVCKDWYNLVLPLAYRTLRAPHVPSLVDPLSKRTLHQHVRYVAFNPAMVEDDLNEEEEAFLRERYAFEASRRAEEGEALPGFWAFCDEVYRRWGDKVGKKEREALEKVVKFVEEDRAVMRRWKDLFVRCADSLEQLNVLLIEPVLDDYPVQHITDLFGRLLGPSSGVATCLSNAHDASNQPLEDLVVRCGHFTRFYCPIVAHAERSPWPHLRHLDVLNMPQATEYPYNQLIRAYVVPFLESLEELRIRTYHTSTPTSTPDGLPLALENMFPAHIRSDVLRVLQVDFAVRCVGPTILLDQFPSLEQVRVCLVDSCSVIPIFPSTLRILDIECPCSCLAELRTALSAAQSARSLQRFRFIALCKPDDLAQETWALRTGFTQLWGR</sequence>
<accession>A0A0K3CAA9</accession>
<evidence type="ECO:0000313" key="4">
    <source>
        <dbReference type="Proteomes" id="UP000239560"/>
    </source>
</evidence>
<dbReference type="Proteomes" id="UP000239560">
    <property type="component" value="Unassembled WGS sequence"/>
</dbReference>
<evidence type="ECO:0000313" key="2">
    <source>
        <dbReference type="EMBL" id="PRQ77193.1"/>
    </source>
</evidence>
<dbReference type="EMBL" id="LCTV02000002">
    <property type="protein sequence ID" value="PRQ77193.1"/>
    <property type="molecule type" value="Genomic_DNA"/>
</dbReference>
<gene>
    <name evidence="1" type="primary">FGENESH: predicted gene_2.617</name>
    <name evidence="2" type="ORF">AAT19DRAFT_12611</name>
    <name evidence="1" type="ORF">BN2166_0014480</name>
</gene>
<organism evidence="1 3">
    <name type="scientific">Rhodotorula toruloides</name>
    <name type="common">Yeast</name>
    <name type="synonym">Rhodosporidium toruloides</name>
    <dbReference type="NCBI Taxonomy" id="5286"/>
    <lineage>
        <taxon>Eukaryota</taxon>
        <taxon>Fungi</taxon>
        <taxon>Dikarya</taxon>
        <taxon>Basidiomycota</taxon>
        <taxon>Pucciniomycotina</taxon>
        <taxon>Microbotryomycetes</taxon>
        <taxon>Sporidiobolales</taxon>
        <taxon>Sporidiobolaceae</taxon>
        <taxon>Rhodotorula</taxon>
    </lineage>
</organism>
<reference evidence="1 3" key="1">
    <citation type="submission" date="2015-07" db="EMBL/GenBank/DDBJ databases">
        <authorList>
            <person name="Cajimat M.N.B."/>
            <person name="Milazzo M.L."/>
            <person name="Fulhorst C.F."/>
        </authorList>
    </citation>
    <scope>NUCLEOTIDE SEQUENCE [LARGE SCALE GENOMIC DNA]</scope>
    <source>
        <strain evidence="1">Single colony</strain>
    </source>
</reference>
<name>A0A0K3CAA9_RHOTO</name>
<dbReference type="AlphaFoldDB" id="A0A0K3CAA9"/>